<dbReference type="GO" id="GO:0071555">
    <property type="term" value="P:cell wall organization"/>
    <property type="evidence" value="ECO:0007669"/>
    <property type="project" value="UniProtKB-KW"/>
</dbReference>
<evidence type="ECO:0000256" key="1">
    <source>
        <dbReference type="ARBA" id="ARBA00004752"/>
    </source>
</evidence>
<dbReference type="GO" id="GO:0008360">
    <property type="term" value="P:regulation of cell shape"/>
    <property type="evidence" value="ECO:0007669"/>
    <property type="project" value="UniProtKB-KW"/>
</dbReference>
<proteinExistence type="predicted"/>
<dbReference type="PANTHER" id="PTHR38589:SF1">
    <property type="entry name" value="BLR0621 PROTEIN"/>
    <property type="match status" value="1"/>
</dbReference>
<keyword evidence="2" id="KW-0808">Transferase</keyword>
<dbReference type="AlphaFoldDB" id="A0A3B0S258"/>
<gene>
    <name evidence="7" type="ORF">MNBD_ALPHA08-1728</name>
</gene>
<keyword evidence="5" id="KW-0961">Cell wall biogenesis/degradation</keyword>
<evidence type="ECO:0000313" key="7">
    <source>
        <dbReference type="EMBL" id="VAV98359.1"/>
    </source>
</evidence>
<comment type="pathway">
    <text evidence="1">Cell wall biogenesis; peptidoglycan biosynthesis.</text>
</comment>
<sequence>MTRTQLVDQLVIRSTGKTANNGTVQVNHVTFPCVIGKGGIGVKSREGDGITPVGCWKMAYFLYRPDRIQKIHSLLSGFAIRPSDSWCDLVTSRHYNRPLAETLPSSSEALWRQDSLYDIVIVLDHNTRPAISGRGSAIFIHLSGSNSPYTQGCIALDRPDLLKILYSCGPQTKVQINS</sequence>
<dbReference type="Pfam" id="PF03734">
    <property type="entry name" value="YkuD"/>
    <property type="match status" value="1"/>
</dbReference>
<dbReference type="InterPro" id="IPR038063">
    <property type="entry name" value="Transpep_catalytic_dom"/>
</dbReference>
<name>A0A3B0S258_9ZZZZ</name>
<evidence type="ECO:0000256" key="4">
    <source>
        <dbReference type="ARBA" id="ARBA00022984"/>
    </source>
</evidence>
<evidence type="ECO:0000256" key="3">
    <source>
        <dbReference type="ARBA" id="ARBA00022960"/>
    </source>
</evidence>
<protein>
    <recommendedName>
        <fullName evidence="6">L,D-TPase catalytic domain-containing protein</fullName>
    </recommendedName>
</protein>
<dbReference type="PANTHER" id="PTHR38589">
    <property type="entry name" value="BLR0621 PROTEIN"/>
    <property type="match status" value="1"/>
</dbReference>
<organism evidence="7">
    <name type="scientific">hydrothermal vent metagenome</name>
    <dbReference type="NCBI Taxonomy" id="652676"/>
    <lineage>
        <taxon>unclassified sequences</taxon>
        <taxon>metagenomes</taxon>
        <taxon>ecological metagenomes</taxon>
    </lineage>
</organism>
<keyword evidence="3" id="KW-0133">Cell shape</keyword>
<dbReference type="CDD" id="cd16913">
    <property type="entry name" value="YkuD_like"/>
    <property type="match status" value="1"/>
</dbReference>
<dbReference type="EMBL" id="UOEC01000152">
    <property type="protein sequence ID" value="VAV98359.1"/>
    <property type="molecule type" value="Genomic_DNA"/>
</dbReference>
<dbReference type="GO" id="GO:0009252">
    <property type="term" value="P:peptidoglycan biosynthetic process"/>
    <property type="evidence" value="ECO:0007669"/>
    <property type="project" value="UniProtKB-UniPathway"/>
</dbReference>
<keyword evidence="4" id="KW-0573">Peptidoglycan synthesis</keyword>
<dbReference type="UniPathway" id="UPA00219"/>
<dbReference type="InterPro" id="IPR005490">
    <property type="entry name" value="LD_TPept_cat_dom"/>
</dbReference>
<evidence type="ECO:0000256" key="5">
    <source>
        <dbReference type="ARBA" id="ARBA00023316"/>
    </source>
</evidence>
<reference evidence="7" key="1">
    <citation type="submission" date="2018-06" db="EMBL/GenBank/DDBJ databases">
        <authorList>
            <person name="Zhirakovskaya E."/>
        </authorList>
    </citation>
    <scope>NUCLEOTIDE SEQUENCE</scope>
</reference>
<accession>A0A3B0S258</accession>
<feature type="domain" description="L,D-TPase catalytic" evidence="6">
    <location>
        <begin position="5"/>
        <end position="177"/>
    </location>
</feature>
<dbReference type="PROSITE" id="PS52029">
    <property type="entry name" value="LD_TPASE"/>
    <property type="match status" value="1"/>
</dbReference>
<evidence type="ECO:0000256" key="2">
    <source>
        <dbReference type="ARBA" id="ARBA00022679"/>
    </source>
</evidence>
<dbReference type="SUPFAM" id="SSF141523">
    <property type="entry name" value="L,D-transpeptidase catalytic domain-like"/>
    <property type="match status" value="1"/>
</dbReference>
<evidence type="ECO:0000259" key="6">
    <source>
        <dbReference type="PROSITE" id="PS52029"/>
    </source>
</evidence>
<dbReference type="GO" id="GO:0016740">
    <property type="term" value="F:transferase activity"/>
    <property type="evidence" value="ECO:0007669"/>
    <property type="project" value="UniProtKB-KW"/>
</dbReference>